<protein>
    <submittedName>
        <fullName evidence="1">Uncharacterized protein</fullName>
    </submittedName>
</protein>
<dbReference type="EMBL" id="CM047906">
    <property type="protein sequence ID" value="KAJ0086338.1"/>
    <property type="molecule type" value="Genomic_DNA"/>
</dbReference>
<organism evidence="1 2">
    <name type="scientific">Pistacia atlantica</name>
    <dbReference type="NCBI Taxonomy" id="434234"/>
    <lineage>
        <taxon>Eukaryota</taxon>
        <taxon>Viridiplantae</taxon>
        <taxon>Streptophyta</taxon>
        <taxon>Embryophyta</taxon>
        <taxon>Tracheophyta</taxon>
        <taxon>Spermatophyta</taxon>
        <taxon>Magnoliopsida</taxon>
        <taxon>eudicotyledons</taxon>
        <taxon>Gunneridae</taxon>
        <taxon>Pentapetalae</taxon>
        <taxon>rosids</taxon>
        <taxon>malvids</taxon>
        <taxon>Sapindales</taxon>
        <taxon>Anacardiaceae</taxon>
        <taxon>Pistacia</taxon>
    </lineage>
</organism>
<reference evidence="2" key="1">
    <citation type="journal article" date="2023" name="G3 (Bethesda)">
        <title>Genome assembly and association tests identify interacting loci associated with vigor, precocity, and sex in interspecific pistachio rootstocks.</title>
        <authorList>
            <person name="Palmer W."/>
            <person name="Jacygrad E."/>
            <person name="Sagayaradj S."/>
            <person name="Cavanaugh K."/>
            <person name="Han R."/>
            <person name="Bertier L."/>
            <person name="Beede B."/>
            <person name="Kafkas S."/>
            <person name="Golino D."/>
            <person name="Preece J."/>
            <person name="Michelmore R."/>
        </authorList>
    </citation>
    <scope>NUCLEOTIDE SEQUENCE [LARGE SCALE GENOMIC DNA]</scope>
</reference>
<evidence type="ECO:0000313" key="1">
    <source>
        <dbReference type="EMBL" id="KAJ0086338.1"/>
    </source>
</evidence>
<dbReference type="Proteomes" id="UP001164250">
    <property type="component" value="Chromosome 10"/>
</dbReference>
<evidence type="ECO:0000313" key="2">
    <source>
        <dbReference type="Proteomes" id="UP001164250"/>
    </source>
</evidence>
<comment type="caution">
    <text evidence="1">The sequence shown here is derived from an EMBL/GenBank/DDBJ whole genome shotgun (WGS) entry which is preliminary data.</text>
</comment>
<sequence>MKMIREKKLKTLQNPALKVQGVDLQVQSRNPKISFEEVLTEAVRQRSQDLPANETSQQSSGSRVAEVLRSPNLSQKNSWKSLVDKTKSRLSDPPEEEYDRSGRSHEHEEDDIGDIQDDFRKPKFNTLTILQWLSLFVLIGALICNLSVPFIKGQKLWDLPLWKWEIMLLAVICGRLVSGWGIRVVVIFLERNFLWRKRVLYFVYGLRKAVQNCLWLGLVLFAWNCIFNRKVEQETKSKILPYVSRTLVCFLVGTLIWLLKTLLVKVLASSFHVNTYFERIQEALFNQYVIETLSGPPWFDRRITQEEGAVPEIQEVQNAGATMPGDPRTTLLPRIGNGKPDRCCSVGRKPRFSKTMSGKQDHKIPIDQLHKMNQKNISAWNMKRMINIISHGSLSTLDEQILNSDMEDDSSLQIKNECQAKEAAKKIFQKVAKPWSSTKHLLGAPCENEGISKEALNIWLVNVFKERKALALSLNDTKTAVDELHNMLNIIVSIIIFVIWLAILGIPISHFLVFISSQVLLVAFIFGNTCRTVFEAIIFLFIMHPYDVGDRCEVDGVQMIVEEMNILTTVFLRYDNQKIKYPNSVLATKPIGNFYRSPDMYETIEFCVHISTQLEKISTLRERILGYVESKRDHWHPSPLMVVTEVEDMNKVKILMWVQHRLNFQNPGERVTRRAQLIEEMIRAFKDLGIEYRMLPLDVNVRNMPNLTSNRLPSNWTACAANGI</sequence>
<gene>
    <name evidence="1" type="ORF">Patl1_09465</name>
</gene>
<proteinExistence type="predicted"/>
<accession>A0ACC1AIC4</accession>
<name>A0ACC1AIC4_9ROSI</name>
<keyword evidence="2" id="KW-1185">Reference proteome</keyword>